<accession>A0ABD2YUE3</accession>
<gene>
    <name evidence="1" type="ORF">ACH5RR_028549</name>
</gene>
<proteinExistence type="predicted"/>
<evidence type="ECO:0000313" key="1">
    <source>
        <dbReference type="EMBL" id="KAL3509148.1"/>
    </source>
</evidence>
<protein>
    <submittedName>
        <fullName evidence="1">Uncharacterized protein</fullName>
    </submittedName>
</protein>
<keyword evidence="2" id="KW-1185">Reference proteome</keyword>
<name>A0ABD2YUE3_9GENT</name>
<organism evidence="1 2">
    <name type="scientific">Cinchona calisaya</name>
    <dbReference type="NCBI Taxonomy" id="153742"/>
    <lineage>
        <taxon>Eukaryota</taxon>
        <taxon>Viridiplantae</taxon>
        <taxon>Streptophyta</taxon>
        <taxon>Embryophyta</taxon>
        <taxon>Tracheophyta</taxon>
        <taxon>Spermatophyta</taxon>
        <taxon>Magnoliopsida</taxon>
        <taxon>eudicotyledons</taxon>
        <taxon>Gunneridae</taxon>
        <taxon>Pentapetalae</taxon>
        <taxon>asterids</taxon>
        <taxon>lamiids</taxon>
        <taxon>Gentianales</taxon>
        <taxon>Rubiaceae</taxon>
        <taxon>Cinchonoideae</taxon>
        <taxon>Cinchoneae</taxon>
        <taxon>Cinchona</taxon>
    </lineage>
</organism>
<reference evidence="1 2" key="1">
    <citation type="submission" date="2024-11" db="EMBL/GenBank/DDBJ databases">
        <title>A near-complete genome assembly of Cinchona calisaya.</title>
        <authorList>
            <person name="Lian D.C."/>
            <person name="Zhao X.W."/>
            <person name="Wei L."/>
        </authorList>
    </citation>
    <scope>NUCLEOTIDE SEQUENCE [LARGE SCALE GENOMIC DNA]</scope>
    <source>
        <tissue evidence="1">Nenye</tissue>
    </source>
</reference>
<dbReference type="AlphaFoldDB" id="A0ABD2YUE3"/>
<comment type="caution">
    <text evidence="1">The sequence shown here is derived from an EMBL/GenBank/DDBJ whole genome shotgun (WGS) entry which is preliminary data.</text>
</comment>
<sequence>MISSGIELWKLVLLMSREIRNERFPTSLAIVPFKPLLERFNAITLWCRRPQVMPIQLQNEVLSVQLFSKILSGSYVILALKARSHGKGTKRKNVDTVTRTGDNEIHDAEMEVPLINLMHGSRNAASRVDQGIPRVQEATFNVETAATSSQAVDIGVLLQTMTQVIQN</sequence>
<dbReference type="Proteomes" id="UP001630127">
    <property type="component" value="Unassembled WGS sequence"/>
</dbReference>
<dbReference type="EMBL" id="JBJUIK010000012">
    <property type="protein sequence ID" value="KAL3509148.1"/>
    <property type="molecule type" value="Genomic_DNA"/>
</dbReference>
<evidence type="ECO:0000313" key="2">
    <source>
        <dbReference type="Proteomes" id="UP001630127"/>
    </source>
</evidence>